<evidence type="ECO:0000313" key="9">
    <source>
        <dbReference type="EMBL" id="TCO76878.1"/>
    </source>
</evidence>
<keyword evidence="10" id="KW-1185">Reference proteome</keyword>
<organism evidence="9 10">
    <name type="scientific">Marinisporobacter balticus</name>
    <dbReference type="NCBI Taxonomy" id="2018667"/>
    <lineage>
        <taxon>Bacteria</taxon>
        <taxon>Bacillati</taxon>
        <taxon>Bacillota</taxon>
        <taxon>Clostridia</taxon>
        <taxon>Peptostreptococcales</taxon>
        <taxon>Thermotaleaceae</taxon>
        <taxon>Marinisporobacter</taxon>
    </lineage>
</organism>
<evidence type="ECO:0000259" key="8">
    <source>
        <dbReference type="Pfam" id="PF17042"/>
    </source>
</evidence>
<name>A0A4R2L2T9_9FIRM</name>
<reference evidence="9 10" key="1">
    <citation type="submission" date="2019-03" db="EMBL/GenBank/DDBJ databases">
        <title>Genomic Encyclopedia of Type Strains, Phase IV (KMG-IV): sequencing the most valuable type-strain genomes for metagenomic binning, comparative biology and taxonomic classification.</title>
        <authorList>
            <person name="Goeker M."/>
        </authorList>
    </citation>
    <scope>NUCLEOTIDE SEQUENCE [LARGE SCALE GENOMIC DNA]</scope>
    <source>
        <strain evidence="9 10">DSM 102940</strain>
    </source>
</reference>
<proteinExistence type="inferred from homology"/>
<accession>A0A4R2L2T9</accession>
<dbReference type="Gene3D" id="3.40.980.20">
    <property type="entry name" value="Four-carbon acid sugar kinase, nucleotide binding domain"/>
    <property type="match status" value="1"/>
</dbReference>
<evidence type="ECO:0000256" key="5">
    <source>
        <dbReference type="ARBA" id="ARBA00022840"/>
    </source>
</evidence>
<keyword evidence="5" id="KW-0067">ATP-binding</keyword>
<feature type="domain" description="Four-carbon acid sugar kinase nucleotide binding" evidence="8">
    <location>
        <begin position="236"/>
        <end position="402"/>
    </location>
</feature>
<dbReference type="GO" id="GO:0005524">
    <property type="term" value="F:ATP binding"/>
    <property type="evidence" value="ECO:0007669"/>
    <property type="project" value="UniProtKB-KW"/>
</dbReference>
<dbReference type="InterPro" id="IPR042213">
    <property type="entry name" value="NBD_C_sf"/>
</dbReference>
<evidence type="ECO:0000256" key="1">
    <source>
        <dbReference type="ARBA" id="ARBA00005715"/>
    </source>
</evidence>
<keyword evidence="4" id="KW-0418">Kinase</keyword>
<evidence type="ECO:0000313" key="10">
    <source>
        <dbReference type="Proteomes" id="UP000294919"/>
    </source>
</evidence>
<dbReference type="InterPro" id="IPR037051">
    <property type="entry name" value="4-carb_acid_sugar_kinase_N_sf"/>
</dbReference>
<keyword evidence="2" id="KW-0808">Transferase</keyword>
<keyword evidence="3" id="KW-0547">Nucleotide-binding</keyword>
<dbReference type="Pfam" id="PF17042">
    <property type="entry name" value="NBD_C"/>
    <property type="match status" value="1"/>
</dbReference>
<dbReference type="InterPro" id="IPR031475">
    <property type="entry name" value="NBD_C"/>
</dbReference>
<dbReference type="Gene3D" id="3.40.50.10840">
    <property type="entry name" value="Putative sugar-binding, N-terminal domain"/>
    <property type="match status" value="1"/>
</dbReference>
<dbReference type="EMBL" id="SLWV01000007">
    <property type="protein sequence ID" value="TCO76878.1"/>
    <property type="molecule type" value="Genomic_DNA"/>
</dbReference>
<evidence type="ECO:0000256" key="3">
    <source>
        <dbReference type="ARBA" id="ARBA00022741"/>
    </source>
</evidence>
<dbReference type="OrthoDB" id="9778478at2"/>
<evidence type="ECO:0000256" key="6">
    <source>
        <dbReference type="ARBA" id="ARBA00023277"/>
    </source>
</evidence>
<evidence type="ECO:0000259" key="7">
    <source>
        <dbReference type="Pfam" id="PF07005"/>
    </source>
</evidence>
<comment type="similarity">
    <text evidence="1">Belongs to the four-carbon acid sugar kinase family.</text>
</comment>
<dbReference type="SUPFAM" id="SSF142764">
    <property type="entry name" value="YgbK-like"/>
    <property type="match status" value="1"/>
</dbReference>
<feature type="domain" description="Four-carbon acid sugar kinase N-terminal" evidence="7">
    <location>
        <begin position="131"/>
        <end position="212"/>
    </location>
</feature>
<evidence type="ECO:0000256" key="2">
    <source>
        <dbReference type="ARBA" id="ARBA00022679"/>
    </source>
</evidence>
<protein>
    <submittedName>
        <fullName evidence="9">Uncharacterized protein YgbK (DUF1537 family)</fullName>
    </submittedName>
</protein>
<dbReference type="InterPro" id="IPR010737">
    <property type="entry name" value="4-carb_acid_sugar_kinase_N"/>
</dbReference>
<dbReference type="RefSeq" id="WP_132244149.1">
    <property type="nucleotide sequence ID" value="NZ_SLWV01000007.1"/>
</dbReference>
<comment type="caution">
    <text evidence="9">The sequence shown here is derived from an EMBL/GenBank/DDBJ whole genome shotgun (WGS) entry which is preliminary data.</text>
</comment>
<evidence type="ECO:0000256" key="4">
    <source>
        <dbReference type="ARBA" id="ARBA00022777"/>
    </source>
</evidence>
<dbReference type="Pfam" id="PF07005">
    <property type="entry name" value="SBD_N"/>
    <property type="match status" value="2"/>
</dbReference>
<dbReference type="GO" id="GO:0016301">
    <property type="term" value="F:kinase activity"/>
    <property type="evidence" value="ECO:0007669"/>
    <property type="project" value="UniProtKB-KW"/>
</dbReference>
<gene>
    <name evidence="9" type="ORF">EV214_10735</name>
</gene>
<dbReference type="Proteomes" id="UP000294919">
    <property type="component" value="Unassembled WGS sequence"/>
</dbReference>
<keyword evidence="6" id="KW-0119">Carbohydrate metabolism</keyword>
<sequence>MIIIADDLTGANDTAVQYKKFGFSAILKVLHDDNKENNFYKDYDIISINADTRPLSTQQAYERVYRITKKVCDSGNGYIYKKIDSVLRGNPDSELDAVMDAMDCHLALVAPSFPENGRHVVNGVLAVGKTKINVVDVFRKGMKRKVQGVYLQTIRNGAKSLKEYIALKQREGIEVFVLDADTDGDLKIVKDTSKLIHEKKVLCGSAGLAKQLSMDLAEEKKRRYKNLKEKEKGITLVVVGSRTPETALQVKRASEIWQVPIIKADTKKIIKGEEQTVIKQCIKQIENEIEKGQNLVMVAVDSLFDDYSLVLKNSNEEYAQALCIVETLANLTKIVCDKTCVHAIVSTGGDTSLQICRILDTYGIELLDEIMPGIPVGKMVSEQVDDTLIVTKSGGFGEGDALIEIIEYLQNINYKESKLGVV</sequence>
<dbReference type="AlphaFoldDB" id="A0A4R2L2T9"/>
<feature type="domain" description="Four-carbon acid sugar kinase N-terminal" evidence="7">
    <location>
        <begin position="1"/>
        <end position="130"/>
    </location>
</feature>